<dbReference type="InterPro" id="IPR016024">
    <property type="entry name" value="ARM-type_fold"/>
</dbReference>
<name>A0A194Q3A4_PAPXU</name>
<dbReference type="Gene3D" id="1.25.10.10">
    <property type="entry name" value="Leucine-rich Repeat Variant"/>
    <property type="match status" value="1"/>
</dbReference>
<dbReference type="InterPro" id="IPR011989">
    <property type="entry name" value="ARM-like"/>
</dbReference>
<dbReference type="Proteomes" id="UP000053268">
    <property type="component" value="Unassembled WGS sequence"/>
</dbReference>
<feature type="region of interest" description="Disordered" evidence="1">
    <location>
        <begin position="125"/>
        <end position="144"/>
    </location>
</feature>
<evidence type="ECO:0000313" key="3">
    <source>
        <dbReference type="Proteomes" id="UP000053268"/>
    </source>
</evidence>
<dbReference type="SUPFAM" id="SSF48371">
    <property type="entry name" value="ARM repeat"/>
    <property type="match status" value="1"/>
</dbReference>
<accession>A0A194Q3A4</accession>
<keyword evidence="3" id="KW-1185">Reference proteome</keyword>
<protein>
    <submittedName>
        <fullName evidence="2">Protein FAM179A</fullName>
    </submittedName>
</protein>
<dbReference type="EMBL" id="KQ459579">
    <property type="protein sequence ID" value="KPI99489.1"/>
    <property type="molecule type" value="Genomic_DNA"/>
</dbReference>
<evidence type="ECO:0000313" key="2">
    <source>
        <dbReference type="EMBL" id="KPI99489.1"/>
    </source>
</evidence>
<sequence>MHGRGYILRHEISSSDDLNTGRGRRWRHRKQDDSDDEEGSCDSIKNTESKKSVTTSVYSGDFTDCSERNVNSSRDSYDTDWEESDDNVSITSCQLHRVHSRVNIPRQSVTSLVDSEMNLIGREHGGKEVNAEELQSTESKKSVTTSNVYSTDFTDYSSDKNNSSGKETYVIDWDDSEDSEASCQFNSEQSNNLQDDNCIDNNEEIIKIFDNEIVKAHQKFSNKVSMTSQICTVIGQETFTQTSKTIIELAESEGVIVKSVDLNTLQTQTSYISVTENKRIEYKIHNSNMLEYKDVQCDINNSNEIWPILSNSFEDKSSKCFEPESDIEKVENDNNEMDDTENITNINEELDNSYKCIEDVDKSISTCSDIDDDSLMEYDDNNKKENSFSSKDNDECFSPKSISKEIEDLYINVSKRFEVFSDKHNVETQSQNPWARVLTPLTEESAANKESIIDMTPCLDVVADKKKHNNVEFYKQNKEHDYSTSEGDDALDTKEPFKLPPIENNKATNLCFLLSAQHGRKKNITSDYSTVKSECNSNNLAAGESSIVNETQRLPNQPIQLPPINSEPGIYSIYNNNGSYSSCSSRISVSKPESTCDSISIQDKIRELKMIDRKMRISESISPLSASIPECGKSNDTSYKGCELLCAELMRKLKCEVVDTLEEIPKAMEKFWNVITELRIADFIRQVTVHVDSPRSQVARTACLTLACILKNTNYTRKPDYYEAVTALLVKTGCFSRPVRRAANMALDEIVCAVDFTQTVTALCVHGVGHKSPLVRCAAARLLVVCCAVSGGGRGLLRGRPASAAAARRSALRALAELLQDKATDARKYAERLYSMLRPLSNFEAYFLTGVDVELASKQMKKYDKLLTTGSQDR</sequence>
<reference evidence="2 3" key="1">
    <citation type="journal article" date="2015" name="Nat. Commun.">
        <title>Outbred genome sequencing and CRISPR/Cas9 gene editing in butterflies.</title>
        <authorList>
            <person name="Li X."/>
            <person name="Fan D."/>
            <person name="Zhang W."/>
            <person name="Liu G."/>
            <person name="Zhang L."/>
            <person name="Zhao L."/>
            <person name="Fang X."/>
            <person name="Chen L."/>
            <person name="Dong Y."/>
            <person name="Chen Y."/>
            <person name="Ding Y."/>
            <person name="Zhao R."/>
            <person name="Feng M."/>
            <person name="Zhu Y."/>
            <person name="Feng Y."/>
            <person name="Jiang X."/>
            <person name="Zhu D."/>
            <person name="Xiang H."/>
            <person name="Feng X."/>
            <person name="Li S."/>
            <person name="Wang J."/>
            <person name="Zhang G."/>
            <person name="Kronforst M.R."/>
            <person name="Wang W."/>
        </authorList>
    </citation>
    <scope>NUCLEOTIDE SEQUENCE [LARGE SCALE GENOMIC DNA]</scope>
    <source>
        <strain evidence="2">Ya'a_city_454_Px</strain>
        <tissue evidence="2">Whole body</tissue>
    </source>
</reference>
<gene>
    <name evidence="2" type="ORF">RR46_03854</name>
</gene>
<proteinExistence type="predicted"/>
<evidence type="ECO:0000256" key="1">
    <source>
        <dbReference type="SAM" id="MobiDB-lite"/>
    </source>
</evidence>
<organism evidence="2 3">
    <name type="scientific">Papilio xuthus</name>
    <name type="common">Asian swallowtail butterfly</name>
    <dbReference type="NCBI Taxonomy" id="66420"/>
    <lineage>
        <taxon>Eukaryota</taxon>
        <taxon>Metazoa</taxon>
        <taxon>Ecdysozoa</taxon>
        <taxon>Arthropoda</taxon>
        <taxon>Hexapoda</taxon>
        <taxon>Insecta</taxon>
        <taxon>Pterygota</taxon>
        <taxon>Neoptera</taxon>
        <taxon>Endopterygota</taxon>
        <taxon>Lepidoptera</taxon>
        <taxon>Glossata</taxon>
        <taxon>Ditrysia</taxon>
        <taxon>Papilionoidea</taxon>
        <taxon>Papilionidae</taxon>
        <taxon>Papilioninae</taxon>
        <taxon>Papilio</taxon>
    </lineage>
</organism>
<dbReference type="AlphaFoldDB" id="A0A194Q3A4"/>
<feature type="compositionally biased region" description="Polar residues" evidence="1">
    <location>
        <begin position="133"/>
        <end position="144"/>
    </location>
</feature>
<feature type="region of interest" description="Disordered" evidence="1">
    <location>
        <begin position="16"/>
        <end position="52"/>
    </location>
</feature>